<evidence type="ECO:0000313" key="2">
    <source>
        <dbReference type="EMBL" id="KAK5092529.1"/>
    </source>
</evidence>
<feature type="compositionally biased region" description="Acidic residues" evidence="1">
    <location>
        <begin position="76"/>
        <end position="100"/>
    </location>
</feature>
<keyword evidence="3" id="KW-1185">Reference proteome</keyword>
<feature type="region of interest" description="Disordered" evidence="1">
    <location>
        <begin position="52"/>
        <end position="121"/>
    </location>
</feature>
<evidence type="ECO:0000256" key="1">
    <source>
        <dbReference type="SAM" id="MobiDB-lite"/>
    </source>
</evidence>
<reference evidence="2 3" key="1">
    <citation type="submission" date="2023-08" db="EMBL/GenBank/DDBJ databases">
        <title>Black Yeasts Isolated from many extreme environments.</title>
        <authorList>
            <person name="Coleine C."/>
            <person name="Stajich J.E."/>
            <person name="Selbmann L."/>
        </authorList>
    </citation>
    <scope>NUCLEOTIDE SEQUENCE [LARGE SCALE GENOMIC DNA]</scope>
    <source>
        <strain evidence="2 3">CCFEE 5885</strain>
    </source>
</reference>
<feature type="compositionally biased region" description="Acidic residues" evidence="1">
    <location>
        <begin position="156"/>
        <end position="180"/>
    </location>
</feature>
<protein>
    <submittedName>
        <fullName evidence="2">Uncharacterized protein</fullName>
    </submittedName>
</protein>
<dbReference type="Proteomes" id="UP001345013">
    <property type="component" value="Unassembled WGS sequence"/>
</dbReference>
<proteinExistence type="predicted"/>
<organism evidence="2 3">
    <name type="scientific">Lithohypha guttulata</name>
    <dbReference type="NCBI Taxonomy" id="1690604"/>
    <lineage>
        <taxon>Eukaryota</taxon>
        <taxon>Fungi</taxon>
        <taxon>Dikarya</taxon>
        <taxon>Ascomycota</taxon>
        <taxon>Pezizomycotina</taxon>
        <taxon>Eurotiomycetes</taxon>
        <taxon>Chaetothyriomycetidae</taxon>
        <taxon>Chaetothyriales</taxon>
        <taxon>Trichomeriaceae</taxon>
        <taxon>Lithohypha</taxon>
    </lineage>
</organism>
<feature type="region of interest" description="Disordered" evidence="1">
    <location>
        <begin position="151"/>
        <end position="217"/>
    </location>
</feature>
<name>A0ABR0KA93_9EURO</name>
<feature type="compositionally biased region" description="Basic and acidic residues" evidence="1">
    <location>
        <begin position="60"/>
        <end position="75"/>
    </location>
</feature>
<evidence type="ECO:0000313" key="3">
    <source>
        <dbReference type="Proteomes" id="UP001345013"/>
    </source>
</evidence>
<accession>A0ABR0KA93</accession>
<dbReference type="EMBL" id="JAVRRG010000056">
    <property type="protein sequence ID" value="KAK5092529.1"/>
    <property type="molecule type" value="Genomic_DNA"/>
</dbReference>
<comment type="caution">
    <text evidence="2">The sequence shown here is derived from an EMBL/GenBank/DDBJ whole genome shotgun (WGS) entry which is preliminary data.</text>
</comment>
<feature type="compositionally biased region" description="Polar residues" evidence="1">
    <location>
        <begin position="105"/>
        <end position="114"/>
    </location>
</feature>
<sequence>MKDLGIDAVTIVSEHWCKLHPIGKPLADYDTEHIDDDEPVEPYFDVGNMVTIPGLSANNPDRKKPFEVIDQRYEEGQDLDENESGTEPDIDDDYSAEPEDDRTSLGGSETTDVNDSAGIRRGWYYRLSAEPGKEARDTAALSLWHESQLNFHSGSIEDDDTPEDDADENGEDDDNPEDEADKNGEDYDQSRGSSGGLRAREASGAVSGSTVLLWKRR</sequence>
<gene>
    <name evidence="2" type="ORF">LTR24_005107</name>
</gene>